<dbReference type="AlphaFoldDB" id="A0A0G0P7H0"/>
<evidence type="ECO:0000313" key="2">
    <source>
        <dbReference type="Proteomes" id="UP000034764"/>
    </source>
</evidence>
<organism evidence="1 2">
    <name type="scientific">Candidatus Yanofskybacteria bacterium GW2011_GWD2_39_48</name>
    <dbReference type="NCBI Taxonomy" id="1619031"/>
    <lineage>
        <taxon>Bacteria</taxon>
        <taxon>Candidatus Yanofskyibacteriota</taxon>
    </lineage>
</organism>
<comment type="caution">
    <text evidence="1">The sequence shown here is derived from an EMBL/GenBank/DDBJ whole genome shotgun (WGS) entry which is preliminary data.</text>
</comment>
<feature type="non-terminal residue" evidence="1">
    <location>
        <position position="45"/>
    </location>
</feature>
<dbReference type="Proteomes" id="UP000034764">
    <property type="component" value="Unassembled WGS sequence"/>
</dbReference>
<dbReference type="EMBL" id="LBXD01000004">
    <property type="protein sequence ID" value="KKR23903.1"/>
    <property type="molecule type" value="Genomic_DNA"/>
</dbReference>
<gene>
    <name evidence="1" type="ORF">UT53_C0004G0001</name>
</gene>
<sequence>MDKTEYTLLDLLQAEATLTRASNIVELIKRVLKQKEEATRVTPTE</sequence>
<accession>A0A0G0P7H0</accession>
<reference evidence="1 2" key="1">
    <citation type="journal article" date="2015" name="Nature">
        <title>rRNA introns, odd ribosomes, and small enigmatic genomes across a large radiation of phyla.</title>
        <authorList>
            <person name="Brown C.T."/>
            <person name="Hug L.A."/>
            <person name="Thomas B.C."/>
            <person name="Sharon I."/>
            <person name="Castelle C.J."/>
            <person name="Singh A."/>
            <person name="Wilkins M.J."/>
            <person name="Williams K.H."/>
            <person name="Banfield J.F."/>
        </authorList>
    </citation>
    <scope>NUCLEOTIDE SEQUENCE [LARGE SCALE GENOMIC DNA]</scope>
</reference>
<proteinExistence type="predicted"/>
<evidence type="ECO:0000313" key="1">
    <source>
        <dbReference type="EMBL" id="KKR23903.1"/>
    </source>
</evidence>
<name>A0A0G0P7H0_9BACT</name>
<protein>
    <submittedName>
        <fullName evidence="1">Uncharacterized protein</fullName>
    </submittedName>
</protein>